<accession>A0A1L9S5L1</accession>
<evidence type="ECO:0000313" key="2">
    <source>
        <dbReference type="EMBL" id="OJJ42454.1"/>
    </source>
</evidence>
<gene>
    <name evidence="2" type="ORF">ASPZODRAFT_147291</name>
</gene>
<dbReference type="VEuPathDB" id="FungiDB:ASPZODRAFT_147291"/>
<dbReference type="RefSeq" id="XP_022576964.1">
    <property type="nucleotide sequence ID" value="XM_022725248.1"/>
</dbReference>
<dbReference type="Proteomes" id="UP000184188">
    <property type="component" value="Unassembled WGS sequence"/>
</dbReference>
<dbReference type="EMBL" id="KV878359">
    <property type="protein sequence ID" value="OJJ42454.1"/>
    <property type="molecule type" value="Genomic_DNA"/>
</dbReference>
<evidence type="ECO:0000259" key="1">
    <source>
        <dbReference type="PROSITE" id="PS51186"/>
    </source>
</evidence>
<feature type="domain" description="N-acetyltransferase" evidence="1">
    <location>
        <begin position="4"/>
        <end position="210"/>
    </location>
</feature>
<reference evidence="3" key="1">
    <citation type="journal article" date="2017" name="Genome Biol.">
        <title>Comparative genomics reveals high biological diversity and specific adaptations in the industrially and medically important fungal genus Aspergillus.</title>
        <authorList>
            <person name="de Vries R.P."/>
            <person name="Riley R."/>
            <person name="Wiebenga A."/>
            <person name="Aguilar-Osorio G."/>
            <person name="Amillis S."/>
            <person name="Uchima C.A."/>
            <person name="Anderluh G."/>
            <person name="Asadollahi M."/>
            <person name="Askin M."/>
            <person name="Barry K."/>
            <person name="Battaglia E."/>
            <person name="Bayram O."/>
            <person name="Benocci T."/>
            <person name="Braus-Stromeyer S.A."/>
            <person name="Caldana C."/>
            <person name="Canovas D."/>
            <person name="Cerqueira G.C."/>
            <person name="Chen F."/>
            <person name="Chen W."/>
            <person name="Choi C."/>
            <person name="Clum A."/>
            <person name="Dos Santos R.A."/>
            <person name="Damasio A.R."/>
            <person name="Diallinas G."/>
            <person name="Emri T."/>
            <person name="Fekete E."/>
            <person name="Flipphi M."/>
            <person name="Freyberg S."/>
            <person name="Gallo A."/>
            <person name="Gournas C."/>
            <person name="Habgood R."/>
            <person name="Hainaut M."/>
            <person name="Harispe M.L."/>
            <person name="Henrissat B."/>
            <person name="Hilden K.S."/>
            <person name="Hope R."/>
            <person name="Hossain A."/>
            <person name="Karabika E."/>
            <person name="Karaffa L."/>
            <person name="Karanyi Z."/>
            <person name="Krasevec N."/>
            <person name="Kuo A."/>
            <person name="Kusch H."/>
            <person name="LaButti K."/>
            <person name="Lagendijk E.L."/>
            <person name="Lapidus A."/>
            <person name="Levasseur A."/>
            <person name="Lindquist E."/>
            <person name="Lipzen A."/>
            <person name="Logrieco A.F."/>
            <person name="MacCabe A."/>
            <person name="Maekelae M.R."/>
            <person name="Malavazi I."/>
            <person name="Melin P."/>
            <person name="Meyer V."/>
            <person name="Mielnichuk N."/>
            <person name="Miskei M."/>
            <person name="Molnar A.P."/>
            <person name="Mule G."/>
            <person name="Ngan C.Y."/>
            <person name="Orejas M."/>
            <person name="Orosz E."/>
            <person name="Ouedraogo J.P."/>
            <person name="Overkamp K.M."/>
            <person name="Park H.-S."/>
            <person name="Perrone G."/>
            <person name="Piumi F."/>
            <person name="Punt P.J."/>
            <person name="Ram A.F."/>
            <person name="Ramon A."/>
            <person name="Rauscher S."/>
            <person name="Record E."/>
            <person name="Riano-Pachon D.M."/>
            <person name="Robert V."/>
            <person name="Roehrig J."/>
            <person name="Ruller R."/>
            <person name="Salamov A."/>
            <person name="Salih N.S."/>
            <person name="Samson R.A."/>
            <person name="Sandor E."/>
            <person name="Sanguinetti M."/>
            <person name="Schuetze T."/>
            <person name="Sepcic K."/>
            <person name="Shelest E."/>
            <person name="Sherlock G."/>
            <person name="Sophianopoulou V."/>
            <person name="Squina F.M."/>
            <person name="Sun H."/>
            <person name="Susca A."/>
            <person name="Todd R.B."/>
            <person name="Tsang A."/>
            <person name="Unkles S.E."/>
            <person name="van de Wiele N."/>
            <person name="van Rossen-Uffink D."/>
            <person name="Oliveira J.V."/>
            <person name="Vesth T.C."/>
            <person name="Visser J."/>
            <person name="Yu J.-H."/>
            <person name="Zhou M."/>
            <person name="Andersen M.R."/>
            <person name="Archer D.B."/>
            <person name="Baker S.E."/>
            <person name="Benoit I."/>
            <person name="Brakhage A.A."/>
            <person name="Braus G.H."/>
            <person name="Fischer R."/>
            <person name="Frisvad J.C."/>
            <person name="Goldman G.H."/>
            <person name="Houbraken J."/>
            <person name="Oakley B."/>
            <person name="Pocsi I."/>
            <person name="Scazzocchio C."/>
            <person name="Seiboth B."/>
            <person name="vanKuyk P.A."/>
            <person name="Wortman J."/>
            <person name="Dyer P.S."/>
            <person name="Grigoriev I.V."/>
        </authorList>
    </citation>
    <scope>NUCLEOTIDE SEQUENCE [LARGE SCALE GENOMIC DNA]</scope>
    <source>
        <strain evidence="3">CBS 506.65</strain>
    </source>
</reference>
<dbReference type="GeneID" id="34611713"/>
<dbReference type="OrthoDB" id="2326446at2759"/>
<dbReference type="STRING" id="1073090.A0A1L9S5L1"/>
<proteinExistence type="predicted"/>
<dbReference type="Gene3D" id="3.40.630.30">
    <property type="match status" value="1"/>
</dbReference>
<dbReference type="InterPro" id="IPR016181">
    <property type="entry name" value="Acyl_CoA_acyltransferase"/>
</dbReference>
<dbReference type="SUPFAM" id="SSF55729">
    <property type="entry name" value="Acyl-CoA N-acyltransferases (Nat)"/>
    <property type="match status" value="1"/>
</dbReference>
<sequence>MSSMTLSPVDLGKDAEFHELQRQRVLCGWAYETTALQKWQQKQAEGLKQLFWILIDEEDSEGDSKTTRNTIKAGHVSLDAYTDPPDEELARADKSVLTVQAFFILEQHRGNRLGRRVMTLLEEMARSERYGHPACGTLALTTLSKRYIYDEGPDGVGVWEKVVLDRPAFSSQEWYESMGYVGWKEEPRYRTETLEGGEVLLSAVFMRKAL</sequence>
<organism evidence="2 3">
    <name type="scientific">Penicilliopsis zonata CBS 506.65</name>
    <dbReference type="NCBI Taxonomy" id="1073090"/>
    <lineage>
        <taxon>Eukaryota</taxon>
        <taxon>Fungi</taxon>
        <taxon>Dikarya</taxon>
        <taxon>Ascomycota</taxon>
        <taxon>Pezizomycotina</taxon>
        <taxon>Eurotiomycetes</taxon>
        <taxon>Eurotiomycetidae</taxon>
        <taxon>Eurotiales</taxon>
        <taxon>Aspergillaceae</taxon>
        <taxon>Penicilliopsis</taxon>
    </lineage>
</organism>
<dbReference type="GO" id="GO:0016747">
    <property type="term" value="F:acyltransferase activity, transferring groups other than amino-acyl groups"/>
    <property type="evidence" value="ECO:0007669"/>
    <property type="project" value="InterPro"/>
</dbReference>
<dbReference type="InterPro" id="IPR000182">
    <property type="entry name" value="GNAT_dom"/>
</dbReference>
<evidence type="ECO:0000313" key="3">
    <source>
        <dbReference type="Proteomes" id="UP000184188"/>
    </source>
</evidence>
<dbReference type="PROSITE" id="PS51186">
    <property type="entry name" value="GNAT"/>
    <property type="match status" value="1"/>
</dbReference>
<protein>
    <recommendedName>
        <fullName evidence="1">N-acetyltransferase domain-containing protein</fullName>
    </recommendedName>
</protein>
<dbReference type="AlphaFoldDB" id="A0A1L9S5L1"/>
<keyword evidence="3" id="KW-1185">Reference proteome</keyword>
<name>A0A1L9S5L1_9EURO</name>